<dbReference type="Pfam" id="PF10025">
    <property type="entry name" value="DUF2267"/>
    <property type="match status" value="1"/>
</dbReference>
<keyword evidence="3" id="KW-1185">Reference proteome</keyword>
<organism evidence="2 3">
    <name type="scientific">Streptomyces qinglanensis</name>
    <dbReference type="NCBI Taxonomy" id="943816"/>
    <lineage>
        <taxon>Bacteria</taxon>
        <taxon>Bacillati</taxon>
        <taxon>Actinomycetota</taxon>
        <taxon>Actinomycetes</taxon>
        <taxon>Kitasatosporales</taxon>
        <taxon>Streptomycetaceae</taxon>
        <taxon>Streptomyces</taxon>
    </lineage>
</organism>
<dbReference type="Gene3D" id="1.10.490.110">
    <property type="entry name" value="Uncharacterized conserved protein DUF2267"/>
    <property type="match status" value="1"/>
</dbReference>
<dbReference type="InterPro" id="IPR018727">
    <property type="entry name" value="DUF2267"/>
</dbReference>
<name>A0A1H9QU42_9ACTN</name>
<sequence length="130" mass="14184">MRDDEFLAQVRDRGGHADQHEAREATEAVLTVLAQRIGADEAQDLADQLPSPLDLPLRGSGADADTSGEVFALDEFYRRVADRSRTQPDTAKQHAAAVLSTLPQAVSAGQIRHVRTQLPDEFGPLFDHQA</sequence>
<gene>
    <name evidence="2" type="ORF">SAMN05421870_103105</name>
</gene>
<dbReference type="RefSeq" id="WP_074999389.1">
    <property type="nucleotide sequence ID" value="NZ_FOGO01000003.1"/>
</dbReference>
<evidence type="ECO:0000313" key="3">
    <source>
        <dbReference type="Proteomes" id="UP000182841"/>
    </source>
</evidence>
<dbReference type="Proteomes" id="UP000182841">
    <property type="component" value="Unassembled WGS sequence"/>
</dbReference>
<evidence type="ECO:0000313" key="2">
    <source>
        <dbReference type="EMBL" id="SER63745.1"/>
    </source>
</evidence>
<evidence type="ECO:0000256" key="1">
    <source>
        <dbReference type="SAM" id="MobiDB-lite"/>
    </source>
</evidence>
<protein>
    <submittedName>
        <fullName evidence="2">Uncharacterized conserved protein, DUF2267 family</fullName>
    </submittedName>
</protein>
<feature type="region of interest" description="Disordered" evidence="1">
    <location>
        <begin position="1"/>
        <end position="22"/>
    </location>
</feature>
<dbReference type="InterPro" id="IPR038282">
    <property type="entry name" value="DUF2267_sf"/>
</dbReference>
<dbReference type="EMBL" id="FOGO01000003">
    <property type="protein sequence ID" value="SER63745.1"/>
    <property type="molecule type" value="Genomic_DNA"/>
</dbReference>
<proteinExistence type="predicted"/>
<accession>A0A1H9QU42</accession>
<dbReference type="AlphaFoldDB" id="A0A1H9QU42"/>
<reference evidence="3" key="1">
    <citation type="submission" date="2016-10" db="EMBL/GenBank/DDBJ databases">
        <authorList>
            <person name="Varghese N."/>
            <person name="Submissions S."/>
        </authorList>
    </citation>
    <scope>NUCLEOTIDE SEQUENCE [LARGE SCALE GENOMIC DNA]</scope>
    <source>
        <strain evidence="3">CGMCC 4.6825</strain>
    </source>
</reference>
<dbReference type="OrthoDB" id="952780at2"/>